<reference evidence="1" key="1">
    <citation type="submission" date="2020-08" db="EMBL/GenBank/DDBJ databases">
        <title>Multicomponent nature underlies the extraordinary mechanical properties of spider dragline silk.</title>
        <authorList>
            <person name="Kono N."/>
            <person name="Nakamura H."/>
            <person name="Mori M."/>
            <person name="Yoshida Y."/>
            <person name="Ohtoshi R."/>
            <person name="Malay A.D."/>
            <person name="Moran D.A.P."/>
            <person name="Tomita M."/>
            <person name="Numata K."/>
            <person name="Arakawa K."/>
        </authorList>
    </citation>
    <scope>NUCLEOTIDE SEQUENCE</scope>
</reference>
<evidence type="ECO:0000313" key="2">
    <source>
        <dbReference type="Proteomes" id="UP000886998"/>
    </source>
</evidence>
<dbReference type="OrthoDB" id="6410692at2759"/>
<dbReference type="Proteomes" id="UP000886998">
    <property type="component" value="Unassembled WGS sequence"/>
</dbReference>
<gene>
    <name evidence="1" type="primary">AVEN_213740_1</name>
    <name evidence="1" type="ORF">TNIN_469011</name>
</gene>
<accession>A0A8X6YG07</accession>
<dbReference type="EMBL" id="BMAV01017332">
    <property type="protein sequence ID" value="GFY68894.1"/>
    <property type="molecule type" value="Genomic_DNA"/>
</dbReference>
<comment type="caution">
    <text evidence="1">The sequence shown here is derived from an EMBL/GenBank/DDBJ whole genome shotgun (WGS) entry which is preliminary data.</text>
</comment>
<sequence length="374" mass="44738">MFEYEFRLVVNVPNAFHLLKQIDRPQKLYKVLYAKPHFRFKNNSWEWKRNISSVVVYHLGLWFRWIKSKEIAFEQWSNSMHKEFVDVVGFYQNPFLIETRLEITLNDQAKVYAFRKRNDVGLVFELESDFMDLSLLNEYKDIFNLLFRNKSNFPYILKTCNRKPVKLVNKPMNNCLVARKFDGTFGLIYSYSNKICEFWEGNYQRIRTGISLGDGIVYSAEKIDDEHVILLDVYQVRGIFTVNKQSIFLEFLPQLSLPPGYYIQKYCLKIEDLPTTPFKTDGYIFHDIQRDKVYKLKEKNSIDAIYWDGYFLLPDNQRIPCKKRKLQNGRVYEISMEGKVLRRRNDRFIGNTSKQLENILKCCKNWKKLGIEKK</sequence>
<keyword evidence="2" id="KW-1185">Reference proteome</keyword>
<evidence type="ECO:0000313" key="1">
    <source>
        <dbReference type="EMBL" id="GFY68894.1"/>
    </source>
</evidence>
<organism evidence="1 2">
    <name type="scientific">Trichonephila inaurata madagascariensis</name>
    <dbReference type="NCBI Taxonomy" id="2747483"/>
    <lineage>
        <taxon>Eukaryota</taxon>
        <taxon>Metazoa</taxon>
        <taxon>Ecdysozoa</taxon>
        <taxon>Arthropoda</taxon>
        <taxon>Chelicerata</taxon>
        <taxon>Arachnida</taxon>
        <taxon>Araneae</taxon>
        <taxon>Araneomorphae</taxon>
        <taxon>Entelegynae</taxon>
        <taxon>Araneoidea</taxon>
        <taxon>Nephilidae</taxon>
        <taxon>Trichonephila</taxon>
        <taxon>Trichonephila inaurata</taxon>
    </lineage>
</organism>
<dbReference type="AlphaFoldDB" id="A0A8X6YG07"/>
<protein>
    <submittedName>
        <fullName evidence="1">Uncharacterized protein</fullName>
    </submittedName>
</protein>
<name>A0A8X6YG07_9ARAC</name>
<proteinExistence type="predicted"/>